<dbReference type="Proteomes" id="UP000831701">
    <property type="component" value="Chromosome 2"/>
</dbReference>
<dbReference type="EMBL" id="CM041532">
    <property type="protein sequence ID" value="KAI3376055.1"/>
    <property type="molecule type" value="Genomic_DNA"/>
</dbReference>
<gene>
    <name evidence="1" type="ORF">L3Q82_016584</name>
</gene>
<name>A0ACB8X6X5_9TELE</name>
<keyword evidence="2" id="KW-1185">Reference proteome</keyword>
<protein>
    <submittedName>
        <fullName evidence="1">Uncharacterized protein</fullName>
    </submittedName>
</protein>
<proteinExistence type="predicted"/>
<sequence length="1323" mass="141884">MDGGGDKQRNEERGAEKLMDAHLKSLGLLRKKIAKDGSCLFRAVAEQTRINCVNVSRIKDNIKDKVLHCQSLHTEVRSRCVDFLKQNRESYEAFIEGDFEDYLYKLQDPQQWVGEVEINALAVMYKRDFLIYQEPGKPAVPITDNNFKEKDRKRNELDGSETKQPELPGPWKRGQRLPNERVKRSLNPTLYRNIEYDVWQKTKRAQHKLDYSIAAGMQFTAGDRCQVCSCRQGRNYNATIKEVMANNGPVTVFIEELGKKQVPLWMLQPANSENSWSTVVNRDKRVSNGHGEWEERGKGRGRGKHIAASSSVSQATAAGSTGRVQKQHSWPQQATVEEPGGTKASRKSMSSVVSTFCLTEEQRLAKEEEERNVALVEIQLRDEHSFPALGAQSGIQSDGGKKKGGEKRRSQRNKTKSPVEDVRAASPSAAEQPKSSTPPPAAPPANSESDPARPGSLKAATPATNAAALTSSSAPPPVCAKTSYASAAGAAPSSPPTAVTKPSPPLFSFITPVLPSASSPPTPHALPSSSSSVAPKPSSSPPPSSSLPAPTFIAPIAPSPAAAQGFLPRSSSPVSTLPHSPSPPFHLLLSPPSCCSRGSSSFNFNCRLTRLHVFSLSLDSLPNTGATLMEKIQSQVPQNQNQISVPQTQTQASPAQGENQTQNQILTQAETQPPLPQSGLLQSHTEVTSASQIQPHVLQTAPPQVQSSHMAPGASHPLTSQASGPISGSVPPQPPHPSQVPHPSLSLAASSTPPSHQSQTEASLPPAQPGSPPAHAAPHQSLPAHPLLPPPHPQSIPGAVPVQQLSQLFQDPLYPGFPQSDKGDMAPVPPYSSSKSGDDLPRGLHHAHVPALHVPLSPPAGPRCNPSSLPAPSHLPPHYPPPILPHATHYHPSNPATPPFTHHPPSNPPTRHQEAYQPPQFPPTSLPPQFDHQARLPEPPHPSDPSFIQAGYPVTQPPPRMPLAWQQHPMPPPRNTSFPVGYPTSGRPYPPVPPPSSQGYHLTQGPGHPMYPPYPPSSLGYQPSSGPEELQVSQAVMEQRQPANRDSMSGQGPGRVPALLESPAIAANANNNRTLAPGVALKKDQGDSLTREVLLVDPPLNNIPILISNPVAKDVSVSMATMKSSSTPGSQSPYDRNSKMTIAGDNNPPPHILRGPRQPLNPAGTYISLDPVQVSYLPGVSMPEGLSVGCNTEEGWEEPMGFKPATSNHRGAGKYRGGRGVRGRGHDPGRGAQRGGGMEESSCSWSYRDRTALSKGPRTPYTHGALPTEYHEGHGRMPSPDPQSTCGLVGQTPINPQAPCGGLSTCDLYNKKKSLKPPVRPLI</sequence>
<accession>A0ACB8X6X5</accession>
<organism evidence="1 2">
    <name type="scientific">Scortum barcoo</name>
    <name type="common">barcoo grunter</name>
    <dbReference type="NCBI Taxonomy" id="214431"/>
    <lineage>
        <taxon>Eukaryota</taxon>
        <taxon>Metazoa</taxon>
        <taxon>Chordata</taxon>
        <taxon>Craniata</taxon>
        <taxon>Vertebrata</taxon>
        <taxon>Euteleostomi</taxon>
        <taxon>Actinopterygii</taxon>
        <taxon>Neopterygii</taxon>
        <taxon>Teleostei</taxon>
        <taxon>Neoteleostei</taxon>
        <taxon>Acanthomorphata</taxon>
        <taxon>Eupercaria</taxon>
        <taxon>Centrarchiformes</taxon>
        <taxon>Terapontoidei</taxon>
        <taxon>Terapontidae</taxon>
        <taxon>Scortum</taxon>
    </lineage>
</organism>
<evidence type="ECO:0000313" key="2">
    <source>
        <dbReference type="Proteomes" id="UP000831701"/>
    </source>
</evidence>
<evidence type="ECO:0000313" key="1">
    <source>
        <dbReference type="EMBL" id="KAI3376055.1"/>
    </source>
</evidence>
<reference evidence="1" key="1">
    <citation type="submission" date="2022-04" db="EMBL/GenBank/DDBJ databases">
        <title>Jade perch genome.</title>
        <authorList>
            <person name="Chao B."/>
        </authorList>
    </citation>
    <scope>NUCLEOTIDE SEQUENCE</scope>
    <source>
        <strain evidence="1">CB-2022</strain>
    </source>
</reference>
<comment type="caution">
    <text evidence="1">The sequence shown here is derived from an EMBL/GenBank/DDBJ whole genome shotgun (WGS) entry which is preliminary data.</text>
</comment>